<evidence type="ECO:0000256" key="10">
    <source>
        <dbReference type="RuleBase" id="RU363043"/>
    </source>
</evidence>
<dbReference type="EMBL" id="JBHUNE010000001">
    <property type="protein sequence ID" value="MFD2756952.1"/>
    <property type="molecule type" value="Genomic_DNA"/>
</dbReference>
<evidence type="ECO:0000256" key="7">
    <source>
        <dbReference type="ARBA" id="ARBA00022692"/>
    </source>
</evidence>
<feature type="transmembrane region" description="Helical" evidence="10">
    <location>
        <begin position="283"/>
        <end position="304"/>
    </location>
</feature>
<dbReference type="Gene3D" id="1.10.3720.10">
    <property type="entry name" value="MetI-like"/>
    <property type="match status" value="1"/>
</dbReference>
<feature type="transmembrane region" description="Helical" evidence="10">
    <location>
        <begin position="72"/>
        <end position="91"/>
    </location>
</feature>
<dbReference type="Proteomes" id="UP001597492">
    <property type="component" value="Unassembled WGS sequence"/>
</dbReference>
<dbReference type="InterPro" id="IPR035906">
    <property type="entry name" value="MetI-like_sf"/>
</dbReference>
<evidence type="ECO:0000256" key="6">
    <source>
        <dbReference type="ARBA" id="ARBA00022592"/>
    </source>
</evidence>
<sequence>MSTTTTAPAAPAKPRVKNALTAGHLSRGQVTGIALGALVISTIVFGLLWMLSGDPLYIFTEQTGKLTLNFNWGAWLALTAVLYLLGIYFISRQIEGPRQATNRFISGLLLVAFVLAMVPLLSLIFTLVVNGLPGLIEPNFWMYDASRPGQRGALNAIIGTLWITGITSLIAVPIGIFTAIYLVEYGRGNWLSKLLNFFVDVMTGIPSIVAGLFAFALFMLFTQLSGGDITQIKSGFVGSIALLVLMLPTVVRSAEEMIRLVPMDLREASYALGVTKWRTIVKVVLPTCLGGLVTGVLLAIARVIGETAPLMVAAGMSVNMNYNPFHGAMATLPTLVYQQWGFNGEEADALAWAGALALLLIVMALNVIGRVISYYFSPKKDR</sequence>
<keyword evidence="6" id="KW-0592">Phosphate transport</keyword>
<reference evidence="13" key="1">
    <citation type="journal article" date="2019" name="Int. J. Syst. Evol. Microbiol.">
        <title>The Global Catalogue of Microorganisms (GCM) 10K type strain sequencing project: providing services to taxonomists for standard genome sequencing and annotation.</title>
        <authorList>
            <consortium name="The Broad Institute Genomics Platform"/>
            <consortium name="The Broad Institute Genome Sequencing Center for Infectious Disease"/>
            <person name="Wu L."/>
            <person name="Ma J."/>
        </authorList>
    </citation>
    <scope>NUCLEOTIDE SEQUENCE [LARGE SCALE GENOMIC DNA]</scope>
    <source>
        <strain evidence="13">TISTR 1514</strain>
    </source>
</reference>
<dbReference type="InterPro" id="IPR000515">
    <property type="entry name" value="MetI-like"/>
</dbReference>
<dbReference type="SUPFAM" id="SSF161098">
    <property type="entry name" value="MetI-like"/>
    <property type="match status" value="1"/>
</dbReference>
<comment type="function">
    <text evidence="1">Part of the binding-protein-dependent transport system for phosphate; probably responsible for the translocation of the substrate across the membrane.</text>
</comment>
<dbReference type="Pfam" id="PF00528">
    <property type="entry name" value="BPD_transp_1"/>
    <property type="match status" value="1"/>
</dbReference>
<evidence type="ECO:0000256" key="4">
    <source>
        <dbReference type="ARBA" id="ARBA00022448"/>
    </source>
</evidence>
<accession>A0ABW5UX60</accession>
<proteinExistence type="inferred from homology"/>
<dbReference type="InterPro" id="IPR051408">
    <property type="entry name" value="Phosphate_transprt_permease"/>
</dbReference>
<comment type="subcellular location">
    <subcellularLocation>
        <location evidence="2 10">Cell membrane</location>
        <topology evidence="2 10">Multi-pass membrane protein</topology>
    </subcellularLocation>
</comment>
<feature type="transmembrane region" description="Helical" evidence="10">
    <location>
        <begin position="232"/>
        <end position="251"/>
    </location>
</feature>
<evidence type="ECO:0000256" key="5">
    <source>
        <dbReference type="ARBA" id="ARBA00022475"/>
    </source>
</evidence>
<dbReference type="PANTHER" id="PTHR42922">
    <property type="entry name" value="PHOSPHATE TRANSPORT SYSTEM PERMEASE PROTEIN PSTA"/>
    <property type="match status" value="1"/>
</dbReference>
<keyword evidence="4" id="KW-0813">Transport</keyword>
<dbReference type="InterPro" id="IPR005672">
    <property type="entry name" value="Phosphate_PstA"/>
</dbReference>
<evidence type="ECO:0000256" key="1">
    <source>
        <dbReference type="ARBA" id="ARBA00003510"/>
    </source>
</evidence>
<feature type="transmembrane region" description="Helical" evidence="10">
    <location>
        <begin position="195"/>
        <end position="220"/>
    </location>
</feature>
<evidence type="ECO:0000256" key="2">
    <source>
        <dbReference type="ARBA" id="ARBA00004651"/>
    </source>
</evidence>
<feature type="domain" description="ABC transmembrane type-1" evidence="11">
    <location>
        <begin position="157"/>
        <end position="369"/>
    </location>
</feature>
<feature type="transmembrane region" description="Helical" evidence="10">
    <location>
        <begin position="156"/>
        <end position="183"/>
    </location>
</feature>
<evidence type="ECO:0000256" key="3">
    <source>
        <dbReference type="ARBA" id="ARBA00007069"/>
    </source>
</evidence>
<dbReference type="NCBIfam" id="TIGR00974">
    <property type="entry name" value="3a0107s02c"/>
    <property type="match status" value="1"/>
</dbReference>
<dbReference type="CDD" id="cd06261">
    <property type="entry name" value="TM_PBP2"/>
    <property type="match status" value="1"/>
</dbReference>
<keyword evidence="5 10" id="KW-1003">Cell membrane</keyword>
<keyword evidence="7 10" id="KW-0812">Transmembrane</keyword>
<feature type="transmembrane region" description="Helical" evidence="10">
    <location>
        <begin position="33"/>
        <end position="52"/>
    </location>
</feature>
<dbReference type="PROSITE" id="PS50928">
    <property type="entry name" value="ABC_TM1"/>
    <property type="match status" value="1"/>
</dbReference>
<feature type="transmembrane region" description="Helical" evidence="10">
    <location>
        <begin position="103"/>
        <end position="136"/>
    </location>
</feature>
<feature type="transmembrane region" description="Helical" evidence="10">
    <location>
        <begin position="349"/>
        <end position="376"/>
    </location>
</feature>
<evidence type="ECO:0000313" key="13">
    <source>
        <dbReference type="Proteomes" id="UP001597492"/>
    </source>
</evidence>
<evidence type="ECO:0000256" key="9">
    <source>
        <dbReference type="ARBA" id="ARBA00023136"/>
    </source>
</evidence>
<dbReference type="RefSeq" id="WP_019618949.1">
    <property type="nucleotide sequence ID" value="NZ_JBHUNE010000001.1"/>
</dbReference>
<keyword evidence="9 10" id="KW-0472">Membrane</keyword>
<evidence type="ECO:0000256" key="8">
    <source>
        <dbReference type="ARBA" id="ARBA00022989"/>
    </source>
</evidence>
<comment type="caution">
    <text evidence="12">The sequence shown here is derived from an EMBL/GenBank/DDBJ whole genome shotgun (WGS) entry which is preliminary data.</text>
</comment>
<dbReference type="PANTHER" id="PTHR42922:SF1">
    <property type="entry name" value="PHOSPHATE TRANSPORT SYSTEM PERMEASE PROTEIN PSTA"/>
    <property type="match status" value="1"/>
</dbReference>
<protein>
    <recommendedName>
        <fullName evidence="10">Phosphate transport system permease protein PstA</fullName>
    </recommendedName>
</protein>
<organism evidence="12 13">
    <name type="scientific">Gulosibacter faecalis</name>
    <dbReference type="NCBI Taxonomy" id="272240"/>
    <lineage>
        <taxon>Bacteria</taxon>
        <taxon>Bacillati</taxon>
        <taxon>Actinomycetota</taxon>
        <taxon>Actinomycetes</taxon>
        <taxon>Micrococcales</taxon>
        <taxon>Microbacteriaceae</taxon>
        <taxon>Gulosibacter</taxon>
    </lineage>
</organism>
<gene>
    <name evidence="12" type="primary">pstA</name>
    <name evidence="12" type="ORF">ACFSW7_00990</name>
</gene>
<evidence type="ECO:0000313" key="12">
    <source>
        <dbReference type="EMBL" id="MFD2756952.1"/>
    </source>
</evidence>
<comment type="similarity">
    <text evidence="3 10">Belongs to the binding-protein-dependent transport system permease family. CysTW subfamily.</text>
</comment>
<keyword evidence="8 10" id="KW-1133">Transmembrane helix</keyword>
<keyword evidence="13" id="KW-1185">Reference proteome</keyword>
<name>A0ABW5UX60_9MICO</name>
<evidence type="ECO:0000259" key="11">
    <source>
        <dbReference type="PROSITE" id="PS50928"/>
    </source>
</evidence>